<feature type="domain" description="RNase H type-1" evidence="1">
    <location>
        <begin position="5"/>
        <end position="46"/>
    </location>
</feature>
<accession>A0A7J9CHJ6</accession>
<evidence type="ECO:0000313" key="3">
    <source>
        <dbReference type="Proteomes" id="UP000593579"/>
    </source>
</evidence>
<dbReference type="Pfam" id="PF13456">
    <property type="entry name" value="RVT_3"/>
    <property type="match status" value="1"/>
</dbReference>
<proteinExistence type="predicted"/>
<dbReference type="OrthoDB" id="955670at2759"/>
<comment type="caution">
    <text evidence="2">The sequence shown here is derived from an EMBL/GenBank/DDBJ whole genome shotgun (WGS) entry which is preliminary data.</text>
</comment>
<dbReference type="GO" id="GO:0004523">
    <property type="term" value="F:RNA-DNA hybrid ribonuclease activity"/>
    <property type="evidence" value="ECO:0007669"/>
    <property type="project" value="InterPro"/>
</dbReference>
<keyword evidence="3" id="KW-1185">Reference proteome</keyword>
<organism evidence="2 3">
    <name type="scientific">Gossypium gossypioides</name>
    <name type="common">Mexican cotton</name>
    <name type="synonym">Selera gossypioides</name>
    <dbReference type="NCBI Taxonomy" id="34282"/>
    <lineage>
        <taxon>Eukaryota</taxon>
        <taxon>Viridiplantae</taxon>
        <taxon>Streptophyta</taxon>
        <taxon>Embryophyta</taxon>
        <taxon>Tracheophyta</taxon>
        <taxon>Spermatophyta</taxon>
        <taxon>Magnoliopsida</taxon>
        <taxon>eudicotyledons</taxon>
        <taxon>Gunneridae</taxon>
        <taxon>Pentapetalae</taxon>
        <taxon>rosids</taxon>
        <taxon>malvids</taxon>
        <taxon>Malvales</taxon>
        <taxon>Malvaceae</taxon>
        <taxon>Malvoideae</taxon>
        <taxon>Gossypium</taxon>
    </lineage>
</organism>
<gene>
    <name evidence="2" type="ORF">Gogos_004810</name>
</gene>
<reference evidence="2 3" key="1">
    <citation type="journal article" date="2019" name="Genome Biol. Evol.">
        <title>Insights into the evolution of the New World diploid cottons (Gossypium, subgenus Houzingenia) based on genome sequencing.</title>
        <authorList>
            <person name="Grover C.E."/>
            <person name="Arick M.A. 2nd"/>
            <person name="Thrash A."/>
            <person name="Conover J.L."/>
            <person name="Sanders W.S."/>
            <person name="Peterson D.G."/>
            <person name="Frelichowski J.E."/>
            <person name="Scheffler J.A."/>
            <person name="Scheffler B.E."/>
            <person name="Wendel J.F."/>
        </authorList>
    </citation>
    <scope>NUCLEOTIDE SEQUENCE [LARGE SCALE GENOMIC DNA]</scope>
    <source>
        <strain evidence="2">5</strain>
        <tissue evidence="2">Leaf</tissue>
    </source>
</reference>
<evidence type="ECO:0000259" key="1">
    <source>
        <dbReference type="Pfam" id="PF13456"/>
    </source>
</evidence>
<evidence type="ECO:0000313" key="2">
    <source>
        <dbReference type="EMBL" id="MBA0747949.1"/>
    </source>
</evidence>
<dbReference type="AlphaFoldDB" id="A0A7J9CHJ6"/>
<name>A0A7J9CHJ6_GOSGO</name>
<dbReference type="Proteomes" id="UP000593579">
    <property type="component" value="Unassembled WGS sequence"/>
</dbReference>
<dbReference type="InterPro" id="IPR036397">
    <property type="entry name" value="RNaseH_sf"/>
</dbReference>
<dbReference type="GO" id="GO:0003676">
    <property type="term" value="F:nucleic acid binding"/>
    <property type="evidence" value="ECO:0007669"/>
    <property type="project" value="InterPro"/>
</dbReference>
<dbReference type="EMBL" id="JABEZY010000010">
    <property type="protein sequence ID" value="MBA0747949.1"/>
    <property type="molecule type" value="Genomic_DNA"/>
</dbReference>
<dbReference type="Gene3D" id="3.30.420.10">
    <property type="entry name" value="Ribonuclease H-like superfamily/Ribonuclease H"/>
    <property type="match status" value="1"/>
</dbReference>
<protein>
    <recommendedName>
        <fullName evidence="1">RNase H type-1 domain-containing protein</fullName>
    </recommendedName>
</protein>
<sequence>MATDKADIYQIEAQAVLEGFQLASEKGFRQVEVESDNVMLIKSLQSGLATVNNVAEGDLDRLMVLEEPSIFVKESLEEDISLSLLAVN</sequence>
<dbReference type="InterPro" id="IPR002156">
    <property type="entry name" value="RNaseH_domain"/>
</dbReference>